<reference evidence="2" key="1">
    <citation type="submission" date="2015-04" db="UniProtKB">
        <authorList>
            <consortium name="EnsemblPlants"/>
        </authorList>
    </citation>
    <scope>IDENTIFICATION</scope>
</reference>
<name>A0A0E0EPW1_9ORYZ</name>
<evidence type="ECO:0000313" key="2">
    <source>
        <dbReference type="EnsemblPlants" id="OMERI09G01780.1"/>
    </source>
</evidence>
<reference evidence="2" key="2">
    <citation type="submission" date="2018-05" db="EMBL/GenBank/DDBJ databases">
        <title>OmerRS3 (Oryza meridionalis Reference Sequence Version 3).</title>
        <authorList>
            <person name="Zhang J."/>
            <person name="Kudrna D."/>
            <person name="Lee S."/>
            <person name="Talag J."/>
            <person name="Welchert J."/>
            <person name="Wing R.A."/>
        </authorList>
    </citation>
    <scope>NUCLEOTIDE SEQUENCE [LARGE SCALE GENOMIC DNA]</scope>
    <source>
        <strain evidence="2">cv. OR44</strain>
    </source>
</reference>
<dbReference type="Proteomes" id="UP000008021">
    <property type="component" value="Chromosome 9"/>
</dbReference>
<evidence type="ECO:0000313" key="3">
    <source>
        <dbReference type="Proteomes" id="UP000008021"/>
    </source>
</evidence>
<dbReference type="Gramene" id="OMERI09G01780.1">
    <property type="protein sequence ID" value="OMERI09G01780.1"/>
    <property type="gene ID" value="OMERI09G01780"/>
</dbReference>
<feature type="region of interest" description="Disordered" evidence="1">
    <location>
        <begin position="1"/>
        <end position="50"/>
    </location>
</feature>
<protein>
    <submittedName>
        <fullName evidence="2">Uncharacterized protein</fullName>
    </submittedName>
</protein>
<keyword evidence="3" id="KW-1185">Reference proteome</keyword>
<evidence type="ECO:0000256" key="1">
    <source>
        <dbReference type="SAM" id="MobiDB-lite"/>
    </source>
</evidence>
<sequence>MTESNPQPSPPPIQSEKRAPMTSASPRTPKVAKPQTSIKGHVPTRKSSPNHHTWCLILKTSQHSLVECRHTSPYKAWCMIHKSKSYLLTGSKIFWRLPDPRPASPAVRSTNAESNLEMHPWKICEMGTPDRLVGFIDIDPSVLHNIDDQESSGSNFPCEVNESSRRYTKRAKFILEMNRELLFHHVNPSSRFELLPNTSSWSTLY</sequence>
<dbReference type="HOGENOM" id="CLU_1339405_0_0_1"/>
<accession>A0A0E0EPW1</accession>
<proteinExistence type="predicted"/>
<dbReference type="AlphaFoldDB" id="A0A0E0EPW1"/>
<dbReference type="EnsemblPlants" id="OMERI09G01780.1">
    <property type="protein sequence ID" value="OMERI09G01780.1"/>
    <property type="gene ID" value="OMERI09G01780"/>
</dbReference>
<organism evidence="2">
    <name type="scientific">Oryza meridionalis</name>
    <dbReference type="NCBI Taxonomy" id="40149"/>
    <lineage>
        <taxon>Eukaryota</taxon>
        <taxon>Viridiplantae</taxon>
        <taxon>Streptophyta</taxon>
        <taxon>Embryophyta</taxon>
        <taxon>Tracheophyta</taxon>
        <taxon>Spermatophyta</taxon>
        <taxon>Magnoliopsida</taxon>
        <taxon>Liliopsida</taxon>
        <taxon>Poales</taxon>
        <taxon>Poaceae</taxon>
        <taxon>BOP clade</taxon>
        <taxon>Oryzoideae</taxon>
        <taxon>Oryzeae</taxon>
        <taxon>Oryzinae</taxon>
        <taxon>Oryza</taxon>
    </lineage>
</organism>